<dbReference type="InterPro" id="IPR050390">
    <property type="entry name" value="C5-Methyltransferase"/>
</dbReference>
<keyword evidence="9" id="KW-0175">Coiled coil</keyword>
<dbReference type="GO" id="GO:0044027">
    <property type="term" value="P:negative regulation of gene expression via chromosomal CpG island methylation"/>
    <property type="evidence" value="ECO:0007669"/>
    <property type="project" value="TreeGrafter"/>
</dbReference>
<dbReference type="GO" id="GO:0003677">
    <property type="term" value="F:DNA binding"/>
    <property type="evidence" value="ECO:0007669"/>
    <property type="project" value="TreeGrafter"/>
</dbReference>
<dbReference type="InterPro" id="IPR029063">
    <property type="entry name" value="SAM-dependent_MTases_sf"/>
</dbReference>
<comment type="catalytic activity">
    <reaction evidence="5 8">
        <text>a 2'-deoxycytidine in DNA + S-adenosyl-L-methionine = a 5-methyl-2'-deoxycytidine in DNA + S-adenosyl-L-homocysteine + H(+)</text>
        <dbReference type="Rhea" id="RHEA:13681"/>
        <dbReference type="Rhea" id="RHEA-COMP:11369"/>
        <dbReference type="Rhea" id="RHEA-COMP:11370"/>
        <dbReference type="ChEBI" id="CHEBI:15378"/>
        <dbReference type="ChEBI" id="CHEBI:57856"/>
        <dbReference type="ChEBI" id="CHEBI:59789"/>
        <dbReference type="ChEBI" id="CHEBI:85452"/>
        <dbReference type="ChEBI" id="CHEBI:85454"/>
        <dbReference type="EC" id="2.1.1.37"/>
    </reaction>
</comment>
<keyword evidence="4" id="KW-0680">Restriction system</keyword>
<dbReference type="NCBIfam" id="TIGR00675">
    <property type="entry name" value="dcm"/>
    <property type="match status" value="1"/>
</dbReference>
<dbReference type="AlphaFoldDB" id="A0A140WY59"/>
<dbReference type="InterPro" id="IPR031303">
    <property type="entry name" value="C5_meth_CS"/>
</dbReference>
<dbReference type="InterPro" id="IPR040743">
    <property type="entry name" value="DNA_meth_N"/>
</dbReference>
<comment type="similarity">
    <text evidence="6 7">Belongs to the class I-like SAM-binding methyltransferase superfamily. C5-methyltransferase family.</text>
</comment>
<reference evidence="11" key="1">
    <citation type="journal article" date="2014" name="J Glob Antimicrob Resist">
        <title>Plasmid-mediated multidrug resistance and virulence in an avian pathogenic Escherichia coli strain isolated in China.</title>
        <authorList>
            <person name="Wang X."/>
            <person name="Hao H."/>
            <person name="Xu Z."/>
            <person name="Zheng H."/>
            <person name="Liu C."/>
            <person name="Wei L."/>
            <person name="Zhang R."/>
            <person name="Bi D."/>
            <person name="Chen H."/>
            <person name="Tan C."/>
        </authorList>
    </citation>
    <scope>NUCLEOTIDE SEQUENCE</scope>
    <source>
        <strain evidence="11">ACN001</strain>
        <plasmid evidence="11">pACN001-A</plasmid>
    </source>
</reference>
<dbReference type="CDD" id="cd00315">
    <property type="entry name" value="Cyt_C5_DNA_methylase"/>
    <property type="match status" value="1"/>
</dbReference>
<dbReference type="Gene3D" id="3.90.120.30">
    <property type="match status" value="1"/>
</dbReference>
<keyword evidence="2 6" id="KW-0808">Transferase</keyword>
<dbReference type="NCBIfam" id="NF007772">
    <property type="entry name" value="PRK10458.1"/>
    <property type="match status" value="1"/>
</dbReference>
<dbReference type="EMBL" id="KC853434">
    <property type="protein sequence ID" value="AHF23085.1"/>
    <property type="molecule type" value="Genomic_DNA"/>
</dbReference>
<dbReference type="Gene3D" id="3.40.50.150">
    <property type="entry name" value="Vaccinia Virus protein VP39"/>
    <property type="match status" value="1"/>
</dbReference>
<evidence type="ECO:0000256" key="3">
    <source>
        <dbReference type="ARBA" id="ARBA00022691"/>
    </source>
</evidence>
<evidence type="ECO:0000313" key="11">
    <source>
        <dbReference type="EMBL" id="AHF23085.1"/>
    </source>
</evidence>
<dbReference type="Gene3D" id="1.10.260.140">
    <property type="match status" value="1"/>
</dbReference>
<feature type="active site" evidence="6">
    <location>
        <position position="275"/>
    </location>
</feature>
<dbReference type="PANTHER" id="PTHR10629:SF52">
    <property type="entry name" value="DNA (CYTOSINE-5)-METHYLTRANSFERASE 1"/>
    <property type="match status" value="1"/>
</dbReference>
<evidence type="ECO:0000256" key="7">
    <source>
        <dbReference type="RuleBase" id="RU000416"/>
    </source>
</evidence>
<geneLocation type="plasmid" evidence="11">
    <name>pACN001-A</name>
</geneLocation>
<dbReference type="GO" id="GO:0003886">
    <property type="term" value="F:DNA (cytosine-5-)-methyltransferase activity"/>
    <property type="evidence" value="ECO:0007669"/>
    <property type="project" value="UniProtKB-EC"/>
</dbReference>
<dbReference type="Pfam" id="PF18284">
    <property type="entry name" value="DNA_meth_N"/>
    <property type="match status" value="1"/>
</dbReference>
<dbReference type="GO" id="GO:0009307">
    <property type="term" value="P:DNA restriction-modification system"/>
    <property type="evidence" value="ECO:0007669"/>
    <property type="project" value="UniProtKB-KW"/>
</dbReference>
<sequence length="566" mass="64377">MLSQIQVMSLNALSVTLADNVQLSLQAGFIQRPAIRHPYHDLKGRQQAQKTLQRGQRALPKTCLNIQIKTFNLGQMSDTVSPIRPNGGNMSEFELLAQDLLEKAEAEEQLRQENDKKLLGQVLEIYDQKYVAELLRKVGKNEWSRETLNRWINGKCSPKTLTSAEEELLRKMLPEAPAHHPNYAFRFIDLFAGIGGIRKGFETIGGQCVFTSEWNKEAVRTYKANWFNDAQEHTFNLDIREVTLSDKPEVPENDAYAYINEHVPDHDVLLAGFPCQPFSLAGVSKKNSLGRAHGFECEAQGTLFFDVARIIRAKKPAIFVLENVKNLKSHDKGKTFKVIMDTLDELGYEVADAAEMGKNDPKVIDGKHFLPQHRERIVLVGFRRDLNIHQGFTLRDISRFYPEQRPSFGELLEPVVDSKYILTPKLWEYLYNYAKKHAAKGNGFGFGLVNPENKESIARTLSARYHKDGSEILIDRGWDMATGETDFANEENQAHRPRRLTPRECARLMGFEKVDGRPFRIPVSDTQSYRQFGNSVVVPVFEAVAKLLEPYILKAVNADSCKVERI</sequence>
<evidence type="ECO:0000256" key="5">
    <source>
        <dbReference type="ARBA" id="ARBA00047422"/>
    </source>
</evidence>
<feature type="coiled-coil region" evidence="9">
    <location>
        <begin position="90"/>
        <end position="117"/>
    </location>
</feature>
<evidence type="ECO:0000256" key="6">
    <source>
        <dbReference type="PROSITE-ProRule" id="PRU01016"/>
    </source>
</evidence>
<evidence type="ECO:0000259" key="10">
    <source>
        <dbReference type="Pfam" id="PF18284"/>
    </source>
</evidence>
<dbReference type="InterPro" id="IPR001525">
    <property type="entry name" value="C5_MeTfrase"/>
</dbReference>
<accession>A0A140WY59</accession>
<evidence type="ECO:0000256" key="4">
    <source>
        <dbReference type="ARBA" id="ARBA00022747"/>
    </source>
</evidence>
<dbReference type="GO" id="GO:0032259">
    <property type="term" value="P:methylation"/>
    <property type="evidence" value="ECO:0007669"/>
    <property type="project" value="UniProtKB-KW"/>
</dbReference>
<name>A0A140WY59_ECOLX</name>
<dbReference type="PROSITE" id="PS51679">
    <property type="entry name" value="SAM_MT_C5"/>
    <property type="match status" value="1"/>
</dbReference>
<protein>
    <recommendedName>
        <fullName evidence="8">Cytosine-specific methyltransferase</fullName>
        <ecNumber evidence="8">2.1.1.37</ecNumber>
    </recommendedName>
</protein>
<evidence type="ECO:0000256" key="1">
    <source>
        <dbReference type="ARBA" id="ARBA00022603"/>
    </source>
</evidence>
<evidence type="ECO:0000256" key="9">
    <source>
        <dbReference type="SAM" id="Coils"/>
    </source>
</evidence>
<dbReference type="EC" id="2.1.1.37" evidence="8"/>
<dbReference type="SUPFAM" id="SSF53335">
    <property type="entry name" value="S-adenosyl-L-methionine-dependent methyltransferases"/>
    <property type="match status" value="1"/>
</dbReference>
<proteinExistence type="inferred from homology"/>
<dbReference type="Pfam" id="PF00145">
    <property type="entry name" value="DNA_methylase"/>
    <property type="match status" value="1"/>
</dbReference>
<evidence type="ECO:0000256" key="2">
    <source>
        <dbReference type="ARBA" id="ARBA00022679"/>
    </source>
</evidence>
<evidence type="ECO:0000256" key="8">
    <source>
        <dbReference type="RuleBase" id="RU000417"/>
    </source>
</evidence>
<dbReference type="PRINTS" id="PR00105">
    <property type="entry name" value="C5METTRFRASE"/>
</dbReference>
<feature type="domain" description="DNA methylase N-terminal" evidence="10">
    <location>
        <begin position="117"/>
        <end position="173"/>
    </location>
</feature>
<dbReference type="InterPro" id="IPR018117">
    <property type="entry name" value="C5_DNA_meth_AS"/>
</dbReference>
<gene>
    <name evidence="11" type="ORF">J444_pA65</name>
</gene>
<keyword evidence="3 6" id="KW-0949">S-adenosyl-L-methionine</keyword>
<keyword evidence="11" id="KW-0614">Plasmid</keyword>
<dbReference type="PROSITE" id="PS00094">
    <property type="entry name" value="C5_MTASE_1"/>
    <property type="match status" value="1"/>
</dbReference>
<dbReference type="PANTHER" id="PTHR10629">
    <property type="entry name" value="CYTOSINE-SPECIFIC METHYLTRANSFERASE"/>
    <property type="match status" value="1"/>
</dbReference>
<dbReference type="PROSITE" id="PS00095">
    <property type="entry name" value="C5_MTASE_2"/>
    <property type="match status" value="1"/>
</dbReference>
<keyword evidence="1 6" id="KW-0489">Methyltransferase</keyword>
<organism evidence="11">
    <name type="scientific">Escherichia coli ACN001</name>
    <dbReference type="NCBI Taxonomy" id="1311757"/>
    <lineage>
        <taxon>Bacteria</taxon>
        <taxon>Pseudomonadati</taxon>
        <taxon>Pseudomonadota</taxon>
        <taxon>Gammaproteobacteria</taxon>
        <taxon>Enterobacterales</taxon>
        <taxon>Enterobacteriaceae</taxon>
        <taxon>Escherichia</taxon>
    </lineage>
</organism>